<accession>A0A508WXN0</accession>
<evidence type="ECO:0000256" key="5">
    <source>
        <dbReference type="ARBA" id="ARBA00022989"/>
    </source>
</evidence>
<sequence length="343" mass="37195">MRANLHSLIVWTNETGEANLQSALNRGEAMLRFILSRLAMAIPTVVLVSVTVFALIRFIPGDPAALMLGDMAQPDQIAAMRVELGLDRSMPQQFLIWAGDVLRGDFGRSIVNDEAVLPLVVSRFLVSAEIVVVAVLLASLIAVPAGVIAAWRQNSLTDLALVGTATVLLSIPTFWLGLLLLLLFGLKLGWLPVLGYVSISDNLVDGLLYLVLPVVTLVIHEAGVLIRMARASTLEVLRLDYITHARAKGLSEGAVLWRHAFKNAFGPTWTMIGLILGNLLGGIAVIETVFTIPGLGRLMVDSIFARDYPVIQGCLLFVALSYVLVNLVIDLLYPLFDPRVVAE</sequence>
<protein>
    <submittedName>
        <fullName evidence="9">Putative peptide ABC transporter permease protein y4tP</fullName>
    </submittedName>
</protein>
<reference evidence="9" key="1">
    <citation type="submission" date="2019-06" db="EMBL/GenBank/DDBJ databases">
        <authorList>
            <person name="Le Quere A."/>
            <person name="Colella S."/>
        </authorList>
    </citation>
    <scope>NUCLEOTIDE SEQUENCE</scope>
    <source>
        <strain evidence="9">EmedicaeMD41</strain>
    </source>
</reference>
<dbReference type="CDD" id="cd06261">
    <property type="entry name" value="TM_PBP2"/>
    <property type="match status" value="1"/>
</dbReference>
<evidence type="ECO:0000256" key="1">
    <source>
        <dbReference type="ARBA" id="ARBA00004651"/>
    </source>
</evidence>
<feature type="domain" description="ABC transmembrane type-1" evidence="8">
    <location>
        <begin position="124"/>
        <end position="333"/>
    </location>
</feature>
<dbReference type="Proteomes" id="UP000507954">
    <property type="component" value="Unassembled WGS sequence"/>
</dbReference>
<comment type="similarity">
    <text evidence="7">Belongs to the binding-protein-dependent transport system permease family.</text>
</comment>
<evidence type="ECO:0000256" key="3">
    <source>
        <dbReference type="ARBA" id="ARBA00022475"/>
    </source>
</evidence>
<dbReference type="Gene3D" id="1.10.3720.10">
    <property type="entry name" value="MetI-like"/>
    <property type="match status" value="1"/>
</dbReference>
<evidence type="ECO:0000259" key="8">
    <source>
        <dbReference type="PROSITE" id="PS50928"/>
    </source>
</evidence>
<dbReference type="PANTHER" id="PTHR43163">
    <property type="entry name" value="DIPEPTIDE TRANSPORT SYSTEM PERMEASE PROTEIN DPPB-RELATED"/>
    <property type="match status" value="1"/>
</dbReference>
<evidence type="ECO:0000313" key="9">
    <source>
        <dbReference type="EMBL" id="VTZ61569.1"/>
    </source>
</evidence>
<dbReference type="Pfam" id="PF00528">
    <property type="entry name" value="BPD_transp_1"/>
    <property type="match status" value="1"/>
</dbReference>
<evidence type="ECO:0000256" key="2">
    <source>
        <dbReference type="ARBA" id="ARBA00022448"/>
    </source>
</evidence>
<feature type="transmembrane region" description="Helical" evidence="7">
    <location>
        <begin position="124"/>
        <end position="147"/>
    </location>
</feature>
<evidence type="ECO:0000256" key="4">
    <source>
        <dbReference type="ARBA" id="ARBA00022692"/>
    </source>
</evidence>
<dbReference type="EMBL" id="CABFNB010000093">
    <property type="protein sequence ID" value="VTZ61569.1"/>
    <property type="molecule type" value="Genomic_DNA"/>
</dbReference>
<keyword evidence="3" id="KW-1003">Cell membrane</keyword>
<dbReference type="SUPFAM" id="SSF161098">
    <property type="entry name" value="MetI-like"/>
    <property type="match status" value="1"/>
</dbReference>
<organism evidence="9">
    <name type="scientific">Sinorhizobium medicae</name>
    <dbReference type="NCBI Taxonomy" id="110321"/>
    <lineage>
        <taxon>Bacteria</taxon>
        <taxon>Pseudomonadati</taxon>
        <taxon>Pseudomonadota</taxon>
        <taxon>Alphaproteobacteria</taxon>
        <taxon>Hyphomicrobiales</taxon>
        <taxon>Rhizobiaceae</taxon>
        <taxon>Sinorhizobium/Ensifer group</taxon>
        <taxon>Sinorhizobium</taxon>
    </lineage>
</organism>
<name>A0A508WXN0_9HYPH</name>
<keyword evidence="6 7" id="KW-0472">Membrane</keyword>
<dbReference type="InterPro" id="IPR000515">
    <property type="entry name" value="MetI-like"/>
</dbReference>
<comment type="subcellular location">
    <subcellularLocation>
        <location evidence="1 7">Cell membrane</location>
        <topology evidence="1 7">Multi-pass membrane protein</topology>
    </subcellularLocation>
</comment>
<feature type="transmembrane region" description="Helical" evidence="7">
    <location>
        <begin position="159"/>
        <end position="186"/>
    </location>
</feature>
<proteinExistence type="inferred from homology"/>
<feature type="transmembrane region" description="Helical" evidence="7">
    <location>
        <begin position="268"/>
        <end position="290"/>
    </location>
</feature>
<dbReference type="AlphaFoldDB" id="A0A508WXN0"/>
<keyword evidence="5 7" id="KW-1133">Transmembrane helix</keyword>
<dbReference type="GO" id="GO:0005886">
    <property type="term" value="C:plasma membrane"/>
    <property type="evidence" value="ECO:0007669"/>
    <property type="project" value="UniProtKB-SubCell"/>
</dbReference>
<dbReference type="InterPro" id="IPR045621">
    <property type="entry name" value="BPD_transp_1_N"/>
</dbReference>
<feature type="transmembrane region" description="Helical" evidence="7">
    <location>
        <begin position="38"/>
        <end position="59"/>
    </location>
</feature>
<dbReference type="Pfam" id="PF19300">
    <property type="entry name" value="BPD_transp_1_N"/>
    <property type="match status" value="1"/>
</dbReference>
<dbReference type="PROSITE" id="PS50928">
    <property type="entry name" value="ABC_TM1"/>
    <property type="match status" value="1"/>
</dbReference>
<evidence type="ECO:0000256" key="7">
    <source>
        <dbReference type="RuleBase" id="RU363032"/>
    </source>
</evidence>
<feature type="transmembrane region" description="Helical" evidence="7">
    <location>
        <begin position="206"/>
        <end position="226"/>
    </location>
</feature>
<evidence type="ECO:0000256" key="6">
    <source>
        <dbReference type="ARBA" id="ARBA00023136"/>
    </source>
</evidence>
<keyword evidence="4 7" id="KW-0812">Transmembrane</keyword>
<gene>
    <name evidence="9" type="ORF">EMEDMD4_280096</name>
</gene>
<dbReference type="GO" id="GO:0055085">
    <property type="term" value="P:transmembrane transport"/>
    <property type="evidence" value="ECO:0007669"/>
    <property type="project" value="InterPro"/>
</dbReference>
<dbReference type="PANTHER" id="PTHR43163:SF6">
    <property type="entry name" value="DIPEPTIDE TRANSPORT SYSTEM PERMEASE PROTEIN DPPB-RELATED"/>
    <property type="match status" value="1"/>
</dbReference>
<dbReference type="InterPro" id="IPR035906">
    <property type="entry name" value="MetI-like_sf"/>
</dbReference>
<keyword evidence="2 7" id="KW-0813">Transport</keyword>
<feature type="transmembrane region" description="Helical" evidence="7">
    <location>
        <begin position="310"/>
        <end position="329"/>
    </location>
</feature>